<evidence type="ECO:0000256" key="1">
    <source>
        <dbReference type="ARBA" id="ARBA00022729"/>
    </source>
</evidence>
<keyword evidence="1" id="KW-0732">Signal</keyword>
<dbReference type="InterPro" id="IPR002883">
    <property type="entry name" value="CBM10/Dockerin_dom"/>
</dbReference>
<feature type="domain" description="CBM10" evidence="4">
    <location>
        <begin position="4"/>
        <end position="43"/>
    </location>
</feature>
<dbReference type="PROSITE" id="PS51763">
    <property type="entry name" value="CBM10"/>
    <property type="match status" value="1"/>
</dbReference>
<organism evidence="5 6">
    <name type="scientific">Neocallimastix californiae</name>
    <dbReference type="NCBI Taxonomy" id="1754190"/>
    <lineage>
        <taxon>Eukaryota</taxon>
        <taxon>Fungi</taxon>
        <taxon>Fungi incertae sedis</taxon>
        <taxon>Chytridiomycota</taxon>
        <taxon>Chytridiomycota incertae sedis</taxon>
        <taxon>Neocallimastigomycetes</taxon>
        <taxon>Neocallimastigales</taxon>
        <taxon>Neocallimastigaceae</taxon>
        <taxon>Neocallimastix</taxon>
    </lineage>
</organism>
<dbReference type="Pfam" id="PF02013">
    <property type="entry name" value="CBM_10"/>
    <property type="match status" value="1"/>
</dbReference>
<dbReference type="Proteomes" id="UP000193920">
    <property type="component" value="Unassembled WGS sequence"/>
</dbReference>
<comment type="caution">
    <text evidence="5">The sequence shown here is derived from an EMBL/GenBank/DDBJ whole genome shotgun (WGS) entry which is preliminary data.</text>
</comment>
<dbReference type="InterPro" id="IPR009034">
    <property type="entry name" value="Dockerin_dom_fun_sf"/>
</dbReference>
<accession>A0A1Y1YUT7</accession>
<dbReference type="Gene3D" id="3.90.1220.10">
    <property type="entry name" value="Cellulose docking domain, dockering"/>
    <property type="match status" value="1"/>
</dbReference>
<dbReference type="GO" id="GO:0016787">
    <property type="term" value="F:hydrolase activity"/>
    <property type="evidence" value="ECO:0007669"/>
    <property type="project" value="UniProtKB-KW"/>
</dbReference>
<proteinExistence type="predicted"/>
<keyword evidence="2" id="KW-0677">Repeat</keyword>
<keyword evidence="3" id="KW-0378">Hydrolase</keyword>
<reference evidence="5 6" key="1">
    <citation type="submission" date="2016-08" db="EMBL/GenBank/DDBJ databases">
        <title>A Parts List for Fungal Cellulosomes Revealed by Comparative Genomics.</title>
        <authorList>
            <consortium name="DOE Joint Genome Institute"/>
            <person name="Haitjema C.H."/>
            <person name="Gilmore S.P."/>
            <person name="Henske J.K."/>
            <person name="Solomon K.V."/>
            <person name="De Groot R."/>
            <person name="Kuo A."/>
            <person name="Mondo S.J."/>
            <person name="Salamov A.A."/>
            <person name="Labutti K."/>
            <person name="Zhao Z."/>
            <person name="Chiniquy J."/>
            <person name="Barry K."/>
            <person name="Brewer H.M."/>
            <person name="Purvine S.O."/>
            <person name="Wright A.T."/>
            <person name="Boxma B."/>
            <person name="Van Alen T."/>
            <person name="Hackstein J.H."/>
            <person name="Baker S.E."/>
            <person name="Grigoriev I.V."/>
            <person name="O'Malley M.A."/>
        </authorList>
    </citation>
    <scope>NUCLEOTIDE SEQUENCE [LARGE SCALE GENOMIC DNA]</scope>
    <source>
        <strain evidence="5 6">G1</strain>
    </source>
</reference>
<dbReference type="SUPFAM" id="SSF64571">
    <property type="entry name" value="Cellulose docking domain, dockering"/>
    <property type="match status" value="1"/>
</dbReference>
<keyword evidence="6" id="KW-1185">Reference proteome</keyword>
<evidence type="ECO:0000256" key="3">
    <source>
        <dbReference type="ARBA" id="ARBA00022801"/>
    </source>
</evidence>
<gene>
    <name evidence="5" type="ORF">LY90DRAFT_442487</name>
</gene>
<evidence type="ECO:0000259" key="4">
    <source>
        <dbReference type="PROSITE" id="PS51763"/>
    </source>
</evidence>
<dbReference type="EMBL" id="MCOG01000507">
    <property type="protein sequence ID" value="ORY01325.1"/>
    <property type="molecule type" value="Genomic_DNA"/>
</dbReference>
<name>A0A1Y1YUT7_9FUNG</name>
<evidence type="ECO:0000256" key="2">
    <source>
        <dbReference type="ARBA" id="ARBA00022737"/>
    </source>
</evidence>
<evidence type="ECO:0000313" key="5">
    <source>
        <dbReference type="EMBL" id="ORY01325.1"/>
    </source>
</evidence>
<sequence>MEATCSTKFLKQYYKCCFDCIKLEYTDEAGDWGFENGEWCGIPYECNNNLRVIPKYSIESKFHICSKKTK</sequence>
<evidence type="ECO:0000313" key="6">
    <source>
        <dbReference type="Proteomes" id="UP000193920"/>
    </source>
</evidence>
<dbReference type="AlphaFoldDB" id="A0A1Y1YUT7"/>
<protein>
    <recommendedName>
        <fullName evidence="4">CBM10 domain-containing protein</fullName>
    </recommendedName>
</protein>